<evidence type="ECO:0000256" key="1">
    <source>
        <dbReference type="SAM" id="SignalP"/>
    </source>
</evidence>
<protein>
    <submittedName>
        <fullName evidence="2">Uncharacterized protein</fullName>
    </submittedName>
</protein>
<feature type="signal peptide" evidence="1">
    <location>
        <begin position="1"/>
        <end position="23"/>
    </location>
</feature>
<dbReference type="EMBL" id="JBHUEL010000011">
    <property type="protein sequence ID" value="MFD1767906.1"/>
    <property type="molecule type" value="Genomic_DNA"/>
</dbReference>
<keyword evidence="3" id="KW-1185">Reference proteome</keyword>
<accession>A0ABW4MIA0</accession>
<proteinExistence type="predicted"/>
<reference evidence="3" key="1">
    <citation type="journal article" date="2019" name="Int. J. Syst. Evol. Microbiol.">
        <title>The Global Catalogue of Microorganisms (GCM) 10K type strain sequencing project: providing services to taxonomists for standard genome sequencing and annotation.</title>
        <authorList>
            <consortium name="The Broad Institute Genomics Platform"/>
            <consortium name="The Broad Institute Genome Sequencing Center for Infectious Disease"/>
            <person name="Wu L."/>
            <person name="Ma J."/>
        </authorList>
    </citation>
    <scope>NUCLEOTIDE SEQUENCE [LARGE SCALE GENOMIC DNA]</scope>
    <source>
        <strain evidence="3">CGMCC 1.12449</strain>
    </source>
</reference>
<evidence type="ECO:0000313" key="2">
    <source>
        <dbReference type="EMBL" id="MFD1767906.1"/>
    </source>
</evidence>
<dbReference type="PROSITE" id="PS51257">
    <property type="entry name" value="PROKAR_LIPOPROTEIN"/>
    <property type="match status" value="1"/>
</dbReference>
<keyword evidence="1" id="KW-0732">Signal</keyword>
<comment type="caution">
    <text evidence="2">The sequence shown here is derived from an EMBL/GenBank/DDBJ whole genome shotgun (WGS) entry which is preliminary data.</text>
</comment>
<sequence length="173" mass="18559">MHRVNRKTICLLLGSSLLLGACALPEGEFPSLAKRPYETEAPIVEPPAEAEILSTSLPDSLRAQLQALTDRHNAADAAFRNALPAARQAVLLGSSAAEGSEGWVVAHMEISRLEKLRSDSLSALAEIDRLIAAERDKGADEGIIRLAAPYQEAVRKDVDAQTRTIVELSNLPG</sequence>
<gene>
    <name evidence="2" type="ORF">ACFSAG_13745</name>
</gene>
<dbReference type="RefSeq" id="WP_381515912.1">
    <property type="nucleotide sequence ID" value="NZ_JBHUEL010000011.1"/>
</dbReference>
<evidence type="ECO:0000313" key="3">
    <source>
        <dbReference type="Proteomes" id="UP001597215"/>
    </source>
</evidence>
<organism evidence="2 3">
    <name type="scientific">Sphingorhabdus buctiana</name>
    <dbReference type="NCBI Taxonomy" id="1508805"/>
    <lineage>
        <taxon>Bacteria</taxon>
        <taxon>Pseudomonadati</taxon>
        <taxon>Pseudomonadota</taxon>
        <taxon>Alphaproteobacteria</taxon>
        <taxon>Sphingomonadales</taxon>
        <taxon>Sphingomonadaceae</taxon>
        <taxon>Sphingorhabdus</taxon>
    </lineage>
</organism>
<dbReference type="Proteomes" id="UP001597215">
    <property type="component" value="Unassembled WGS sequence"/>
</dbReference>
<feature type="chain" id="PRO_5046597532" evidence="1">
    <location>
        <begin position="24"/>
        <end position="173"/>
    </location>
</feature>
<name>A0ABW4MIA0_9SPHN</name>